<name>A0A246L3E4_9GAMM</name>
<proteinExistence type="predicted"/>
<dbReference type="InterPro" id="IPR007499">
    <property type="entry name" value="ERF_bacteria_virus"/>
</dbReference>
<accession>A0A246L3E4</accession>
<dbReference type="EMBL" id="NIXP01000006">
    <property type="protein sequence ID" value="OWR35525.1"/>
    <property type="molecule type" value="Genomic_DNA"/>
</dbReference>
<comment type="caution">
    <text evidence="1">The sequence shown here is derived from an EMBL/GenBank/DDBJ whole genome shotgun (WGS) entry which is preliminary data.</text>
</comment>
<protein>
    <submittedName>
        <fullName evidence="1">Uncharacterized protein</fullName>
    </submittedName>
</protein>
<sequence>MNAVVVTPEDQPMRPVAEGSAILAVISRAASDPNADVDKMERLMGMYERIESRRAQAEFAADLAEMQDTLPSIGERGNAAGRYTYALWEDINAAIKPIMKRFGFALSFRTDCTNGVSVTGVLTHRSGHREETTINLPADGSGNKNAVQAVASSVSYGKRYTASALLNLTSHGEDDDAFASVTGFDISEWASAISGAADKTELDRIGADLKAHTGIPAQALRQIRALWSAKAKELAK</sequence>
<evidence type="ECO:0000313" key="2">
    <source>
        <dbReference type="Proteomes" id="UP000197904"/>
    </source>
</evidence>
<gene>
    <name evidence="1" type="ORF">CEE55_01635</name>
</gene>
<dbReference type="Pfam" id="PF04404">
    <property type="entry name" value="ERF"/>
    <property type="match status" value="1"/>
</dbReference>
<organism evidence="1 2">
    <name type="scientific">Stenotrophomonas pavanii</name>
    <dbReference type="NCBI Taxonomy" id="487698"/>
    <lineage>
        <taxon>Bacteria</taxon>
        <taxon>Pseudomonadati</taxon>
        <taxon>Pseudomonadota</taxon>
        <taxon>Gammaproteobacteria</taxon>
        <taxon>Lysobacterales</taxon>
        <taxon>Lysobacteraceae</taxon>
        <taxon>Stenotrophomonas</taxon>
    </lineage>
</organism>
<dbReference type="Proteomes" id="UP000197904">
    <property type="component" value="Unassembled WGS sequence"/>
</dbReference>
<dbReference type="AlphaFoldDB" id="A0A246L3E4"/>
<reference evidence="1 2" key="1">
    <citation type="submission" date="2017-06" db="EMBL/GenBank/DDBJ databases">
        <authorList>
            <person name="Kim H.J."/>
            <person name="Triplett B.A."/>
        </authorList>
    </citation>
    <scope>NUCLEOTIDE SEQUENCE [LARGE SCALE GENOMIC DNA]</scope>
    <source>
        <strain evidence="1 2">S18795</strain>
    </source>
</reference>
<evidence type="ECO:0000313" key="1">
    <source>
        <dbReference type="EMBL" id="OWR35525.1"/>
    </source>
</evidence>
<dbReference type="RefSeq" id="WP_088475816.1">
    <property type="nucleotide sequence ID" value="NZ_NIXP01000006.1"/>
</dbReference>